<feature type="compositionally biased region" description="Basic residues" evidence="1">
    <location>
        <begin position="58"/>
        <end position="67"/>
    </location>
</feature>
<dbReference type="Proteomes" id="UP001432027">
    <property type="component" value="Unassembled WGS sequence"/>
</dbReference>
<feature type="compositionally biased region" description="Basic and acidic residues" evidence="1">
    <location>
        <begin position="9"/>
        <end position="57"/>
    </location>
</feature>
<evidence type="ECO:0000313" key="3">
    <source>
        <dbReference type="Proteomes" id="UP001432027"/>
    </source>
</evidence>
<protein>
    <submittedName>
        <fullName evidence="2">Uncharacterized protein</fullName>
    </submittedName>
</protein>
<evidence type="ECO:0000256" key="1">
    <source>
        <dbReference type="SAM" id="MobiDB-lite"/>
    </source>
</evidence>
<feature type="non-terminal residue" evidence="2">
    <location>
        <position position="1"/>
    </location>
</feature>
<dbReference type="AlphaFoldDB" id="A0AAV5SYF8"/>
<sequence length="176" mass="20778">KIVKIAIKARKEQLKKDEESRAIKKKDKEIREKFEAEKRIREEKQKKKEKQQLEEKEKKRRNEHKRKGIDGEKKKKRISSDSDSSEDIKVIIRKISSSRQMHADEAMARSLSMMSGSSMYDRVKGRRSGSNNQDNSREIVMAILGRKKLKKDKKRFRLSSSSESDGERKVSEKKWK</sequence>
<proteinExistence type="predicted"/>
<reference evidence="2" key="1">
    <citation type="submission" date="2023-10" db="EMBL/GenBank/DDBJ databases">
        <title>Genome assembly of Pristionchus species.</title>
        <authorList>
            <person name="Yoshida K."/>
            <person name="Sommer R.J."/>
        </authorList>
    </citation>
    <scope>NUCLEOTIDE SEQUENCE</scope>
    <source>
        <strain evidence="2">RS0144</strain>
    </source>
</reference>
<organism evidence="2 3">
    <name type="scientific">Pristionchus entomophagus</name>
    <dbReference type="NCBI Taxonomy" id="358040"/>
    <lineage>
        <taxon>Eukaryota</taxon>
        <taxon>Metazoa</taxon>
        <taxon>Ecdysozoa</taxon>
        <taxon>Nematoda</taxon>
        <taxon>Chromadorea</taxon>
        <taxon>Rhabditida</taxon>
        <taxon>Rhabditina</taxon>
        <taxon>Diplogasteromorpha</taxon>
        <taxon>Diplogasteroidea</taxon>
        <taxon>Neodiplogasteridae</taxon>
        <taxon>Pristionchus</taxon>
    </lineage>
</organism>
<feature type="compositionally biased region" description="Basic residues" evidence="1">
    <location>
        <begin position="145"/>
        <end position="157"/>
    </location>
</feature>
<gene>
    <name evidence="2" type="ORF">PENTCL1PPCAC_10288</name>
</gene>
<comment type="caution">
    <text evidence="2">The sequence shown here is derived from an EMBL/GenBank/DDBJ whole genome shotgun (WGS) entry which is preliminary data.</text>
</comment>
<dbReference type="EMBL" id="BTSX01000003">
    <property type="protein sequence ID" value="GMS88113.1"/>
    <property type="molecule type" value="Genomic_DNA"/>
</dbReference>
<feature type="region of interest" description="Disordered" evidence="1">
    <location>
        <begin position="1"/>
        <end position="176"/>
    </location>
</feature>
<evidence type="ECO:0000313" key="2">
    <source>
        <dbReference type="EMBL" id="GMS88113.1"/>
    </source>
</evidence>
<accession>A0AAV5SYF8</accession>
<keyword evidence="3" id="KW-1185">Reference proteome</keyword>
<feature type="compositionally biased region" description="Basic and acidic residues" evidence="1">
    <location>
        <begin position="165"/>
        <end position="176"/>
    </location>
</feature>
<feature type="non-terminal residue" evidence="2">
    <location>
        <position position="176"/>
    </location>
</feature>
<name>A0AAV5SYF8_9BILA</name>